<name>A0ABY8BYM7_9MICO</name>
<feature type="region of interest" description="Disordered" evidence="1">
    <location>
        <begin position="146"/>
        <end position="207"/>
    </location>
</feature>
<feature type="compositionally biased region" description="Acidic residues" evidence="1">
    <location>
        <begin position="188"/>
        <end position="204"/>
    </location>
</feature>
<organism evidence="2 3">
    <name type="scientific">Microbacterium horticulturae</name>
    <dbReference type="NCBI Taxonomy" id="3028316"/>
    <lineage>
        <taxon>Bacteria</taxon>
        <taxon>Bacillati</taxon>
        <taxon>Actinomycetota</taxon>
        <taxon>Actinomycetes</taxon>
        <taxon>Micrococcales</taxon>
        <taxon>Microbacteriaceae</taxon>
        <taxon>Microbacterium</taxon>
    </lineage>
</organism>
<protein>
    <submittedName>
        <fullName evidence="2">IniB N-terminal domain-containing protein</fullName>
    </submittedName>
</protein>
<dbReference type="EMBL" id="CP119108">
    <property type="protein sequence ID" value="WEG08115.1"/>
    <property type="molecule type" value="Genomic_DNA"/>
</dbReference>
<feature type="compositionally biased region" description="Acidic residues" evidence="1">
    <location>
        <begin position="227"/>
        <end position="243"/>
    </location>
</feature>
<feature type="compositionally biased region" description="Low complexity" evidence="1">
    <location>
        <begin position="175"/>
        <end position="187"/>
    </location>
</feature>
<reference evidence="2 3" key="1">
    <citation type="submission" date="2023-03" db="EMBL/GenBank/DDBJ databases">
        <title>Genome sequence of Microbacterium sp. KACC 23027.</title>
        <authorList>
            <person name="Kim S."/>
            <person name="Heo J."/>
            <person name="Kwon S.-W."/>
        </authorList>
    </citation>
    <scope>NUCLEOTIDE SEQUENCE [LARGE SCALE GENOMIC DNA]</scope>
    <source>
        <strain evidence="2 3">KACC 23027</strain>
    </source>
</reference>
<evidence type="ECO:0000256" key="1">
    <source>
        <dbReference type="SAM" id="MobiDB-lite"/>
    </source>
</evidence>
<feature type="compositionally biased region" description="Low complexity" evidence="1">
    <location>
        <begin position="244"/>
        <end position="274"/>
    </location>
</feature>
<feature type="region of interest" description="Disordered" evidence="1">
    <location>
        <begin position="227"/>
        <end position="342"/>
    </location>
</feature>
<sequence length="342" mass="34668">MMTTLLTTIADALIEFILSLLRDPAAAAEFENDPDGTLARNGLTGVCAADVQAVRPVVIDHPQVSVRSVPDPIVVHVAPAPQPFAADPIAVRDITHMAQTFHFDNRSTIIDQSVNQSIWAEGDVTQQFDHEAVIASGDGANAAGHDVDNSTTDATMGDVSIGNTDTDITVDDSYNDSSTDSTTTVDANVDDSFNDSSNDTDVDTTVDGSFNGDGAALAVAATGAADAADDGTADNDSAGDADVDAAAGPVDSDAADSTPAAADSVAADTVDSAPLDSAPLDSAPLDSAPLDSAPLDSAPLDSAPLDSDPVDASADLSIDNAPDDAGAYPETEPPIDVAYDEP</sequence>
<dbReference type="InterPro" id="IPR049709">
    <property type="entry name" value="IniB-like_N"/>
</dbReference>
<evidence type="ECO:0000313" key="3">
    <source>
        <dbReference type="Proteomes" id="UP001214553"/>
    </source>
</evidence>
<gene>
    <name evidence="2" type="ORF">PU630_12820</name>
</gene>
<keyword evidence="3" id="KW-1185">Reference proteome</keyword>
<dbReference type="RefSeq" id="WP_275277452.1">
    <property type="nucleotide sequence ID" value="NZ_CP119108.1"/>
</dbReference>
<proteinExistence type="predicted"/>
<evidence type="ECO:0000313" key="2">
    <source>
        <dbReference type="EMBL" id="WEG08115.1"/>
    </source>
</evidence>
<accession>A0ABY8BYM7</accession>
<dbReference type="Proteomes" id="UP001214553">
    <property type="component" value="Chromosome"/>
</dbReference>
<dbReference type="NCBIfam" id="NF038175">
    <property type="entry name" value="IniB_NTERM"/>
    <property type="match status" value="1"/>
</dbReference>